<evidence type="ECO:0000313" key="3">
    <source>
        <dbReference type="Proteomes" id="UP000478052"/>
    </source>
</evidence>
<evidence type="ECO:0000259" key="1">
    <source>
        <dbReference type="Pfam" id="PF21789"/>
    </source>
</evidence>
<feature type="non-terminal residue" evidence="2">
    <location>
        <position position="1"/>
    </location>
</feature>
<dbReference type="Pfam" id="PF21789">
    <property type="entry name" value="TNP-like_RNaseH_C"/>
    <property type="match status" value="1"/>
</dbReference>
<dbReference type="EMBL" id="VUJU01011388">
    <property type="protein sequence ID" value="KAF0711139.1"/>
    <property type="molecule type" value="Genomic_DNA"/>
</dbReference>
<dbReference type="AlphaFoldDB" id="A0A6G0VVJ0"/>
<comment type="caution">
    <text evidence="2">The sequence shown here is derived from an EMBL/GenBank/DDBJ whole genome shotgun (WGS) entry which is preliminary data.</text>
</comment>
<proteinExistence type="predicted"/>
<dbReference type="OrthoDB" id="6490874at2759"/>
<dbReference type="InterPro" id="IPR048367">
    <property type="entry name" value="TNP-like_RNaseH_C"/>
</dbReference>
<dbReference type="Proteomes" id="UP000478052">
    <property type="component" value="Unassembled WGS sequence"/>
</dbReference>
<feature type="domain" description="Transposable element P transposase-like RNase H C-terminal" evidence="1">
    <location>
        <begin position="32"/>
        <end position="61"/>
    </location>
</feature>
<dbReference type="PANTHER" id="PTHR47577">
    <property type="entry name" value="THAP DOMAIN-CONTAINING PROTEIN 6"/>
    <property type="match status" value="1"/>
</dbReference>
<accession>A0A6G0VVJ0</accession>
<sequence>TNKGLQVTIQSTIDLSKHLLENCNFEYVLTAKICQDPLEKFFGIIRQASGPNDHPTTPSFLHLNFTITNTDASKLLLEDLREIFHNKTNERYEKINRLRTKLDQLVEDGTWEPSDIFHKKQCASCILFLKSGNINHPAAEIVALKSKGQLIYPNNFLFEFLSIVEHSFEKFCMDYDVFEKVVEDITENNFNLKYTFSEHTVDVACEIIVYYLQIRLRQFSYQENLKQKEVSREKKKISKLYNT</sequence>
<organism evidence="2 3">
    <name type="scientific">Aphis craccivora</name>
    <name type="common">Cowpea aphid</name>
    <dbReference type="NCBI Taxonomy" id="307492"/>
    <lineage>
        <taxon>Eukaryota</taxon>
        <taxon>Metazoa</taxon>
        <taxon>Ecdysozoa</taxon>
        <taxon>Arthropoda</taxon>
        <taxon>Hexapoda</taxon>
        <taxon>Insecta</taxon>
        <taxon>Pterygota</taxon>
        <taxon>Neoptera</taxon>
        <taxon>Paraneoptera</taxon>
        <taxon>Hemiptera</taxon>
        <taxon>Sternorrhyncha</taxon>
        <taxon>Aphidomorpha</taxon>
        <taxon>Aphidoidea</taxon>
        <taxon>Aphididae</taxon>
        <taxon>Aphidini</taxon>
        <taxon>Aphis</taxon>
        <taxon>Aphis</taxon>
    </lineage>
</organism>
<protein>
    <submittedName>
        <fullName evidence="2">THAP-type domain-containing protein</fullName>
    </submittedName>
</protein>
<keyword evidence="3" id="KW-1185">Reference proteome</keyword>
<name>A0A6G0VVJ0_APHCR</name>
<dbReference type="PANTHER" id="PTHR47577:SF2">
    <property type="entry name" value="THAP DOMAIN CONTAINING 9"/>
    <property type="match status" value="1"/>
</dbReference>
<reference evidence="2 3" key="1">
    <citation type="submission" date="2019-08" db="EMBL/GenBank/DDBJ databases">
        <title>Whole genome of Aphis craccivora.</title>
        <authorList>
            <person name="Voronova N.V."/>
            <person name="Shulinski R.S."/>
            <person name="Bandarenka Y.V."/>
            <person name="Zhorov D.G."/>
            <person name="Warner D."/>
        </authorList>
    </citation>
    <scope>NUCLEOTIDE SEQUENCE [LARGE SCALE GENOMIC DNA]</scope>
    <source>
        <strain evidence="2">180601</strain>
        <tissue evidence="2">Whole Body</tissue>
    </source>
</reference>
<evidence type="ECO:0000313" key="2">
    <source>
        <dbReference type="EMBL" id="KAF0711139.1"/>
    </source>
</evidence>
<gene>
    <name evidence="2" type="ORF">FWK35_00025367</name>
</gene>